<dbReference type="GO" id="GO:0000785">
    <property type="term" value="C:chromatin"/>
    <property type="evidence" value="ECO:0007669"/>
    <property type="project" value="TreeGrafter"/>
</dbReference>
<dbReference type="PANTHER" id="PTHR14003">
    <property type="entry name" value="TRANSCRIPTIONAL REPRESSOR PROTEIN YY"/>
    <property type="match status" value="1"/>
</dbReference>
<keyword evidence="2" id="KW-0479">Metal-binding</keyword>
<dbReference type="PROSITE" id="PS50157">
    <property type="entry name" value="ZINC_FINGER_C2H2_2"/>
    <property type="match status" value="2"/>
</dbReference>
<dbReference type="GO" id="GO:0005667">
    <property type="term" value="C:transcription regulator complex"/>
    <property type="evidence" value="ECO:0007669"/>
    <property type="project" value="TreeGrafter"/>
</dbReference>
<keyword evidence="4 7" id="KW-0863">Zinc-finger</keyword>
<accession>A0A4P9W6P4</accession>
<proteinExistence type="predicted"/>
<dbReference type="FunFam" id="3.30.160.60:FF:001102">
    <property type="entry name" value="Transcription factor IIIA"/>
    <property type="match status" value="1"/>
</dbReference>
<dbReference type="EMBL" id="KZ997723">
    <property type="protein sequence ID" value="RKO87045.1"/>
    <property type="molecule type" value="Genomic_DNA"/>
</dbReference>
<protein>
    <recommendedName>
        <fullName evidence="8">C2H2-type domain-containing protein</fullName>
    </recommendedName>
</protein>
<sequence length="56" mass="6780">TRRHQCTVCEKWFMRPSTLRTHMNSHTGDRPYACTRPGCEWRFTVLSNLNRHMRIC</sequence>
<evidence type="ECO:0000313" key="9">
    <source>
        <dbReference type="EMBL" id="RKO87045.1"/>
    </source>
</evidence>
<dbReference type="AlphaFoldDB" id="A0A4P9W6P4"/>
<name>A0A4P9W6P4_9FUNG</name>
<gene>
    <name evidence="9" type="ORF">BDK51DRAFT_12849</name>
</gene>
<feature type="domain" description="C2H2-type" evidence="8">
    <location>
        <begin position="4"/>
        <end position="31"/>
    </location>
</feature>
<evidence type="ECO:0000256" key="1">
    <source>
        <dbReference type="ARBA" id="ARBA00004123"/>
    </source>
</evidence>
<evidence type="ECO:0000256" key="6">
    <source>
        <dbReference type="ARBA" id="ARBA00023242"/>
    </source>
</evidence>
<dbReference type="Gene3D" id="3.30.160.60">
    <property type="entry name" value="Classic Zinc Finger"/>
    <property type="match status" value="2"/>
</dbReference>
<dbReference type="PROSITE" id="PS00028">
    <property type="entry name" value="ZINC_FINGER_C2H2_1"/>
    <property type="match status" value="1"/>
</dbReference>
<reference evidence="10" key="1">
    <citation type="journal article" date="2018" name="Nat. Microbiol.">
        <title>Leveraging single-cell genomics to expand the fungal tree of life.</title>
        <authorList>
            <person name="Ahrendt S.R."/>
            <person name="Quandt C.A."/>
            <person name="Ciobanu D."/>
            <person name="Clum A."/>
            <person name="Salamov A."/>
            <person name="Andreopoulos B."/>
            <person name="Cheng J.F."/>
            <person name="Woyke T."/>
            <person name="Pelin A."/>
            <person name="Henrissat B."/>
            <person name="Reynolds N.K."/>
            <person name="Benny G.L."/>
            <person name="Smith M.E."/>
            <person name="James T.Y."/>
            <person name="Grigoriev I.V."/>
        </authorList>
    </citation>
    <scope>NUCLEOTIDE SEQUENCE [LARGE SCALE GENOMIC DNA]</scope>
</reference>
<keyword evidence="3" id="KW-0677">Repeat</keyword>
<evidence type="ECO:0000256" key="4">
    <source>
        <dbReference type="ARBA" id="ARBA00022771"/>
    </source>
</evidence>
<evidence type="ECO:0000256" key="3">
    <source>
        <dbReference type="ARBA" id="ARBA00022737"/>
    </source>
</evidence>
<evidence type="ECO:0000256" key="7">
    <source>
        <dbReference type="PROSITE-ProRule" id="PRU00042"/>
    </source>
</evidence>
<evidence type="ECO:0000259" key="8">
    <source>
        <dbReference type="PROSITE" id="PS50157"/>
    </source>
</evidence>
<keyword evidence="5" id="KW-0862">Zinc</keyword>
<keyword evidence="10" id="KW-1185">Reference proteome</keyword>
<feature type="non-terminal residue" evidence="9">
    <location>
        <position position="56"/>
    </location>
</feature>
<feature type="non-terminal residue" evidence="9">
    <location>
        <position position="1"/>
    </location>
</feature>
<evidence type="ECO:0000256" key="2">
    <source>
        <dbReference type="ARBA" id="ARBA00022723"/>
    </source>
</evidence>
<dbReference type="GO" id="GO:0000981">
    <property type="term" value="F:DNA-binding transcription factor activity, RNA polymerase II-specific"/>
    <property type="evidence" value="ECO:0007669"/>
    <property type="project" value="TreeGrafter"/>
</dbReference>
<dbReference type="SMART" id="SM00355">
    <property type="entry name" value="ZnF_C2H2"/>
    <property type="match status" value="2"/>
</dbReference>
<dbReference type="SUPFAM" id="SSF57667">
    <property type="entry name" value="beta-beta-alpha zinc fingers"/>
    <property type="match status" value="1"/>
</dbReference>
<keyword evidence="6" id="KW-0539">Nucleus</keyword>
<organism evidence="9 10">
    <name type="scientific">Blyttiomyces helicus</name>
    <dbReference type="NCBI Taxonomy" id="388810"/>
    <lineage>
        <taxon>Eukaryota</taxon>
        <taxon>Fungi</taxon>
        <taxon>Fungi incertae sedis</taxon>
        <taxon>Chytridiomycota</taxon>
        <taxon>Chytridiomycota incertae sedis</taxon>
        <taxon>Chytridiomycetes</taxon>
        <taxon>Chytridiomycetes incertae sedis</taxon>
        <taxon>Blyttiomyces</taxon>
    </lineage>
</organism>
<evidence type="ECO:0000313" key="10">
    <source>
        <dbReference type="Proteomes" id="UP000269721"/>
    </source>
</evidence>
<dbReference type="InterPro" id="IPR036236">
    <property type="entry name" value="Znf_C2H2_sf"/>
</dbReference>
<dbReference type="GO" id="GO:0000978">
    <property type="term" value="F:RNA polymerase II cis-regulatory region sequence-specific DNA binding"/>
    <property type="evidence" value="ECO:0007669"/>
    <property type="project" value="TreeGrafter"/>
</dbReference>
<dbReference type="GO" id="GO:0008270">
    <property type="term" value="F:zinc ion binding"/>
    <property type="evidence" value="ECO:0007669"/>
    <property type="project" value="UniProtKB-KW"/>
</dbReference>
<feature type="domain" description="C2H2-type" evidence="8">
    <location>
        <begin position="32"/>
        <end position="56"/>
    </location>
</feature>
<dbReference type="OrthoDB" id="6077919at2759"/>
<dbReference type="GO" id="GO:0031519">
    <property type="term" value="C:PcG protein complex"/>
    <property type="evidence" value="ECO:0007669"/>
    <property type="project" value="TreeGrafter"/>
</dbReference>
<dbReference type="Proteomes" id="UP000269721">
    <property type="component" value="Unassembled WGS sequence"/>
</dbReference>
<evidence type="ECO:0000256" key="5">
    <source>
        <dbReference type="ARBA" id="ARBA00022833"/>
    </source>
</evidence>
<comment type="subcellular location">
    <subcellularLocation>
        <location evidence="1">Nucleus</location>
    </subcellularLocation>
</comment>
<dbReference type="Pfam" id="PF13894">
    <property type="entry name" value="zf-C2H2_4"/>
    <property type="match status" value="1"/>
</dbReference>
<dbReference type="PANTHER" id="PTHR14003:SF19">
    <property type="entry name" value="YY2 TRANSCRIPTION FACTOR"/>
    <property type="match status" value="1"/>
</dbReference>
<dbReference type="Pfam" id="PF00096">
    <property type="entry name" value="zf-C2H2"/>
    <property type="match status" value="1"/>
</dbReference>
<dbReference type="InterPro" id="IPR013087">
    <property type="entry name" value="Znf_C2H2_type"/>
</dbReference>
<dbReference type="FunFam" id="3.30.160.60:FF:000145">
    <property type="entry name" value="Zinc finger protein 574"/>
    <property type="match status" value="1"/>
</dbReference>